<dbReference type="EMBL" id="JH660645">
    <property type="protein sequence ID" value="EIM26870.1"/>
    <property type="molecule type" value="Genomic_DNA"/>
</dbReference>
<evidence type="ECO:0000313" key="2">
    <source>
        <dbReference type="Proteomes" id="UP000003947"/>
    </source>
</evidence>
<dbReference type="AlphaFoldDB" id="I4YSC8"/>
<evidence type="ECO:0008006" key="3">
    <source>
        <dbReference type="Google" id="ProtNLM"/>
    </source>
</evidence>
<dbReference type="HOGENOM" id="CLU_2634120_0_0_5"/>
<protein>
    <recommendedName>
        <fullName evidence="3">DUF2188 domain-containing protein</fullName>
    </recommendedName>
</protein>
<accession>I4YSC8</accession>
<evidence type="ECO:0000313" key="1">
    <source>
        <dbReference type="EMBL" id="EIM26870.1"/>
    </source>
</evidence>
<keyword evidence="2" id="KW-1185">Reference proteome</keyword>
<dbReference type="Proteomes" id="UP000003947">
    <property type="component" value="Unassembled WGS sequence"/>
</dbReference>
<dbReference type="RefSeq" id="WP_009762920.1">
    <property type="nucleotide sequence ID" value="NZ_CP141050.1"/>
</dbReference>
<gene>
    <name evidence="1" type="ORF">MicloDRAFT_00034210</name>
</gene>
<dbReference type="OrthoDB" id="8020419at2"/>
<dbReference type="PATRIC" id="fig|864069.3.peg.3727"/>
<sequence>MSEQDLYVIRASGEGWAVHLGEETLGRFGERPQAIEAAVVVAEASARQGKAAGVVLEEGDDQVPIWDAGRDAYSDLS</sequence>
<organism evidence="1 2">
    <name type="scientific">Microvirga lotononidis</name>
    <dbReference type="NCBI Taxonomy" id="864069"/>
    <lineage>
        <taxon>Bacteria</taxon>
        <taxon>Pseudomonadati</taxon>
        <taxon>Pseudomonadota</taxon>
        <taxon>Alphaproteobacteria</taxon>
        <taxon>Hyphomicrobiales</taxon>
        <taxon>Methylobacteriaceae</taxon>
        <taxon>Microvirga</taxon>
    </lineage>
</organism>
<proteinExistence type="predicted"/>
<name>I4YSC8_9HYPH</name>
<reference evidence="1 2" key="1">
    <citation type="submission" date="2012-02" db="EMBL/GenBank/DDBJ databases">
        <title>Improved High-Quality Draft sequence of Microvirga sp. WSM3557.</title>
        <authorList>
            <consortium name="US DOE Joint Genome Institute"/>
            <person name="Lucas S."/>
            <person name="Han J."/>
            <person name="Lapidus A."/>
            <person name="Cheng J.-F."/>
            <person name="Goodwin L."/>
            <person name="Pitluck S."/>
            <person name="Peters L."/>
            <person name="Zhang X."/>
            <person name="Detter J.C."/>
            <person name="Han C."/>
            <person name="Tapia R."/>
            <person name="Land M."/>
            <person name="Hauser L."/>
            <person name="Kyrpides N."/>
            <person name="Ivanova N."/>
            <person name="Pagani I."/>
            <person name="Brau L."/>
            <person name="Yates R."/>
            <person name="O'Hara G."/>
            <person name="Rui T."/>
            <person name="Howieson J."/>
            <person name="Reeve W."/>
            <person name="Woyke T."/>
        </authorList>
    </citation>
    <scope>NUCLEOTIDE SEQUENCE [LARGE SCALE GENOMIC DNA]</scope>
    <source>
        <strain evidence="1 2">WSM3557</strain>
    </source>
</reference>